<evidence type="ECO:0000256" key="1">
    <source>
        <dbReference type="SAM" id="MobiDB-lite"/>
    </source>
</evidence>
<comment type="caution">
    <text evidence="2">The sequence shown here is derived from an EMBL/GenBank/DDBJ whole genome shotgun (WGS) entry which is preliminary data.</text>
</comment>
<reference evidence="2" key="1">
    <citation type="submission" date="2020-07" db="EMBL/GenBank/DDBJ databases">
        <authorList>
            <person name="Nieuwenhuis M."/>
            <person name="Van De Peppel L.J.J."/>
        </authorList>
    </citation>
    <scope>NUCLEOTIDE SEQUENCE</scope>
    <source>
        <strain evidence="2">AP01</strain>
        <tissue evidence="2">Mycelium</tissue>
    </source>
</reference>
<keyword evidence="3" id="KW-1185">Reference proteome</keyword>
<proteinExistence type="predicted"/>
<evidence type="ECO:0000313" key="2">
    <source>
        <dbReference type="EMBL" id="KAG5639842.1"/>
    </source>
</evidence>
<sequence length="101" mass="10885">MKRAITIKTDVYNAFEHANFNTVEGLKTYAGKARECIKNNSVKERDAGYSDDYPTAAAKPPANNLPPAVATTSGNRDDHLADGMASMNIIDKKGKRKAGGK</sequence>
<evidence type="ECO:0000313" key="3">
    <source>
        <dbReference type="Proteomes" id="UP000775547"/>
    </source>
</evidence>
<feature type="region of interest" description="Disordered" evidence="1">
    <location>
        <begin position="45"/>
        <end position="101"/>
    </location>
</feature>
<dbReference type="Proteomes" id="UP000775547">
    <property type="component" value="Unassembled WGS sequence"/>
</dbReference>
<accession>A0A9P7FWD1</accession>
<protein>
    <submittedName>
        <fullName evidence="2">Uncharacterized protein</fullName>
    </submittedName>
</protein>
<feature type="compositionally biased region" description="Low complexity" evidence="1">
    <location>
        <begin position="54"/>
        <end position="72"/>
    </location>
</feature>
<organism evidence="2 3">
    <name type="scientific">Asterophora parasitica</name>
    <dbReference type="NCBI Taxonomy" id="117018"/>
    <lineage>
        <taxon>Eukaryota</taxon>
        <taxon>Fungi</taxon>
        <taxon>Dikarya</taxon>
        <taxon>Basidiomycota</taxon>
        <taxon>Agaricomycotina</taxon>
        <taxon>Agaricomycetes</taxon>
        <taxon>Agaricomycetidae</taxon>
        <taxon>Agaricales</taxon>
        <taxon>Tricholomatineae</taxon>
        <taxon>Lyophyllaceae</taxon>
        <taxon>Asterophora</taxon>
    </lineage>
</organism>
<dbReference type="EMBL" id="JABCKV010001923">
    <property type="protein sequence ID" value="KAG5639842.1"/>
    <property type="molecule type" value="Genomic_DNA"/>
</dbReference>
<dbReference type="AlphaFoldDB" id="A0A9P7FWD1"/>
<name>A0A9P7FWD1_9AGAR</name>
<gene>
    <name evidence="2" type="ORF">DXG03_002967</name>
</gene>
<reference evidence="2" key="2">
    <citation type="submission" date="2021-10" db="EMBL/GenBank/DDBJ databases">
        <title>Phylogenomics reveals ancestral predisposition of the termite-cultivated fungus Termitomyces towards a domesticated lifestyle.</title>
        <authorList>
            <person name="Auxier B."/>
            <person name="Grum-Grzhimaylo A."/>
            <person name="Cardenas M.E."/>
            <person name="Lodge J.D."/>
            <person name="Laessoe T."/>
            <person name="Pedersen O."/>
            <person name="Smith M.E."/>
            <person name="Kuyper T.W."/>
            <person name="Franco-Molano E.A."/>
            <person name="Baroni T.J."/>
            <person name="Aanen D.K."/>
        </authorList>
    </citation>
    <scope>NUCLEOTIDE SEQUENCE</scope>
    <source>
        <strain evidence="2">AP01</strain>
        <tissue evidence="2">Mycelium</tissue>
    </source>
</reference>